<evidence type="ECO:0000313" key="13">
    <source>
        <dbReference type="EMBL" id="UZD54693.1"/>
    </source>
</evidence>
<keyword evidence="14" id="KW-1185">Reference proteome</keyword>
<dbReference type="NCBIfam" id="NF003592">
    <property type="entry name" value="PRK05254.1-5"/>
    <property type="match status" value="1"/>
</dbReference>
<feature type="domain" description="Uracil-DNA glycosylase-like" evidence="12">
    <location>
        <begin position="81"/>
        <end position="242"/>
    </location>
</feature>
<comment type="similarity">
    <text evidence="3 9 11">Belongs to the uracil-DNA glycosylase (UDG) superfamily. UNG family.</text>
</comment>
<dbReference type="HAMAP" id="MF_00148">
    <property type="entry name" value="UDG"/>
    <property type="match status" value="1"/>
</dbReference>
<evidence type="ECO:0000256" key="11">
    <source>
        <dbReference type="RuleBase" id="RU003780"/>
    </source>
</evidence>
<dbReference type="SUPFAM" id="SSF52141">
    <property type="entry name" value="Uracil-DNA glycosylase-like"/>
    <property type="match status" value="1"/>
</dbReference>
<protein>
    <recommendedName>
        <fullName evidence="5 9">Uracil-DNA glycosylase</fullName>
        <shortName evidence="9">UDG</shortName>
        <ecNumber evidence="4 9">3.2.2.27</ecNumber>
    </recommendedName>
</protein>
<comment type="subcellular location">
    <subcellularLocation>
        <location evidence="9">Cytoplasm</location>
    </subcellularLocation>
</comment>
<dbReference type="NCBIfam" id="TIGR00628">
    <property type="entry name" value="ung"/>
    <property type="match status" value="1"/>
</dbReference>
<dbReference type="RefSeq" id="WP_264892301.1">
    <property type="nucleotide sequence ID" value="NZ_CP110257.1"/>
</dbReference>
<evidence type="ECO:0000256" key="9">
    <source>
        <dbReference type="HAMAP-Rule" id="MF_00148"/>
    </source>
</evidence>
<evidence type="ECO:0000256" key="7">
    <source>
        <dbReference type="ARBA" id="ARBA00022801"/>
    </source>
</evidence>
<dbReference type="EMBL" id="CP110257">
    <property type="protein sequence ID" value="UZD54693.1"/>
    <property type="molecule type" value="Genomic_DNA"/>
</dbReference>
<dbReference type="SMART" id="SM00986">
    <property type="entry name" value="UDG"/>
    <property type="match status" value="1"/>
</dbReference>
<keyword evidence="6 9" id="KW-0227">DNA damage</keyword>
<evidence type="ECO:0000256" key="1">
    <source>
        <dbReference type="ARBA" id="ARBA00001400"/>
    </source>
</evidence>
<dbReference type="InterPro" id="IPR002043">
    <property type="entry name" value="UDG_fam1"/>
</dbReference>
<evidence type="ECO:0000256" key="3">
    <source>
        <dbReference type="ARBA" id="ARBA00008184"/>
    </source>
</evidence>
<dbReference type="NCBIfam" id="NF003591">
    <property type="entry name" value="PRK05254.1-4"/>
    <property type="match status" value="1"/>
</dbReference>
<evidence type="ECO:0000256" key="6">
    <source>
        <dbReference type="ARBA" id="ARBA00022763"/>
    </source>
</evidence>
<dbReference type="Gene3D" id="3.40.470.10">
    <property type="entry name" value="Uracil-DNA glycosylase-like domain"/>
    <property type="match status" value="1"/>
</dbReference>
<sequence length="254" mass="27135">MRPVDLFAAAPAAAGPRPPSLPDNALREPLANCFDRVPADWRAVTEPFRRSPAGQALIEFVDARRAAGAVIYPAEVFRALQLTPLAQVKAVILGQDPYHGPGQAQGLAFSVPSGQRLPPSLRHIFQEARCAGGAAADGDLTPWARQGVLLLNTVLTVEDGCPHSHAGRGWEPLTDALIAHVSAHAGPCVFLLWGGPAQKKRGLVDESRHLVLVANHPSPLSARRPPQPFLGCGHFAQANAWLAQHRPADGPVRW</sequence>
<dbReference type="Proteomes" id="UP001163266">
    <property type="component" value="Chromosome"/>
</dbReference>
<comment type="catalytic activity">
    <reaction evidence="1 9 11">
        <text>Hydrolyzes single-stranded DNA or mismatched double-stranded DNA and polynucleotides, releasing free uracil.</text>
        <dbReference type="EC" id="3.2.2.27"/>
    </reaction>
</comment>
<dbReference type="Pfam" id="PF03167">
    <property type="entry name" value="UDG"/>
    <property type="match status" value="1"/>
</dbReference>
<dbReference type="GO" id="GO:0004844">
    <property type="term" value="F:uracil DNA N-glycosylase activity"/>
    <property type="evidence" value="ECO:0007669"/>
    <property type="project" value="UniProtKB-EC"/>
</dbReference>
<keyword evidence="9" id="KW-0963">Cytoplasm</keyword>
<evidence type="ECO:0000256" key="2">
    <source>
        <dbReference type="ARBA" id="ARBA00002631"/>
    </source>
</evidence>
<feature type="active site" description="Proton acceptor" evidence="9 10">
    <location>
        <position position="96"/>
    </location>
</feature>
<dbReference type="PANTHER" id="PTHR11264">
    <property type="entry name" value="URACIL-DNA GLYCOSYLASE"/>
    <property type="match status" value="1"/>
</dbReference>
<dbReference type="NCBIfam" id="NF003588">
    <property type="entry name" value="PRK05254.1-1"/>
    <property type="match status" value="1"/>
</dbReference>
<evidence type="ECO:0000256" key="10">
    <source>
        <dbReference type="PROSITE-ProRule" id="PRU10072"/>
    </source>
</evidence>
<accession>A0ABY6MRT0</accession>
<comment type="function">
    <text evidence="2 9 11">Excises uracil residues from the DNA which can arise as a result of misincorporation of dUMP residues by DNA polymerase or due to deamination of cytosine.</text>
</comment>
<dbReference type="SMART" id="SM00987">
    <property type="entry name" value="UreE_C"/>
    <property type="match status" value="1"/>
</dbReference>
<dbReference type="CDD" id="cd10027">
    <property type="entry name" value="UDG-F1-like"/>
    <property type="match status" value="1"/>
</dbReference>
<dbReference type="NCBIfam" id="NF003589">
    <property type="entry name" value="PRK05254.1-2"/>
    <property type="match status" value="1"/>
</dbReference>
<evidence type="ECO:0000259" key="12">
    <source>
        <dbReference type="SMART" id="SM00986"/>
    </source>
</evidence>
<dbReference type="InterPro" id="IPR005122">
    <property type="entry name" value="Uracil-DNA_glycosylase-like"/>
</dbReference>
<evidence type="ECO:0000256" key="8">
    <source>
        <dbReference type="ARBA" id="ARBA00023204"/>
    </source>
</evidence>
<evidence type="ECO:0000256" key="5">
    <source>
        <dbReference type="ARBA" id="ARBA00018429"/>
    </source>
</evidence>
<dbReference type="InterPro" id="IPR036895">
    <property type="entry name" value="Uracil-DNA_glycosylase-like_sf"/>
</dbReference>
<name>A0ABY6MRT0_9BURK</name>
<keyword evidence="8 9" id="KW-0234">DNA repair</keyword>
<dbReference type="PANTHER" id="PTHR11264:SF0">
    <property type="entry name" value="URACIL-DNA GLYCOSYLASE"/>
    <property type="match status" value="1"/>
</dbReference>
<gene>
    <name evidence="9" type="primary">ung</name>
    <name evidence="13" type="ORF">OMP39_13690</name>
</gene>
<keyword evidence="7 9" id="KW-0378">Hydrolase</keyword>
<dbReference type="EC" id="3.2.2.27" evidence="4 9"/>
<reference evidence="13" key="1">
    <citation type="submission" date="2022-10" db="EMBL/GenBank/DDBJ databases">
        <title>Complete genome sequence of Schlegelella aquatica LMG 23380.</title>
        <authorList>
            <person name="Musilova J."/>
            <person name="Kourilova X."/>
            <person name="Bezdicek M."/>
            <person name="Hermankova K."/>
            <person name="Obruca S."/>
            <person name="Sedlar K."/>
        </authorList>
    </citation>
    <scope>NUCLEOTIDE SEQUENCE</scope>
    <source>
        <strain evidence="13">LMG 23380</strain>
    </source>
</reference>
<dbReference type="InterPro" id="IPR018085">
    <property type="entry name" value="Ura-DNA_Glyclase_AS"/>
</dbReference>
<organism evidence="13 14">
    <name type="scientific">Caldimonas aquatica</name>
    <dbReference type="NCBI Taxonomy" id="376175"/>
    <lineage>
        <taxon>Bacteria</taxon>
        <taxon>Pseudomonadati</taxon>
        <taxon>Pseudomonadota</taxon>
        <taxon>Betaproteobacteria</taxon>
        <taxon>Burkholderiales</taxon>
        <taxon>Sphaerotilaceae</taxon>
        <taxon>Caldimonas</taxon>
    </lineage>
</organism>
<evidence type="ECO:0000256" key="4">
    <source>
        <dbReference type="ARBA" id="ARBA00012030"/>
    </source>
</evidence>
<keyword evidence="13" id="KW-0326">Glycosidase</keyword>
<evidence type="ECO:0000313" key="14">
    <source>
        <dbReference type="Proteomes" id="UP001163266"/>
    </source>
</evidence>
<proteinExistence type="inferred from homology"/>
<dbReference type="PROSITE" id="PS00130">
    <property type="entry name" value="U_DNA_GLYCOSYLASE"/>
    <property type="match status" value="1"/>
</dbReference>